<dbReference type="Pfam" id="PF01966">
    <property type="entry name" value="HD"/>
    <property type="match status" value="1"/>
</dbReference>
<dbReference type="Gene3D" id="1.10.3210.10">
    <property type="entry name" value="Hypothetical protein af1432"/>
    <property type="match status" value="1"/>
</dbReference>
<dbReference type="InterPro" id="IPR003607">
    <property type="entry name" value="HD/PDEase_dom"/>
</dbReference>
<accession>A0A2P5P7Z0</accession>
<evidence type="ECO:0000259" key="2">
    <source>
        <dbReference type="SMART" id="SM00471"/>
    </source>
</evidence>
<evidence type="ECO:0000313" key="4">
    <source>
        <dbReference type="Proteomes" id="UP000235653"/>
    </source>
</evidence>
<evidence type="ECO:0000313" key="3">
    <source>
        <dbReference type="EMBL" id="PPD58399.1"/>
    </source>
</evidence>
<protein>
    <submittedName>
        <fullName evidence="3">HD domain-containing protein</fullName>
    </submittedName>
</protein>
<dbReference type="AlphaFoldDB" id="A0A2P5P7Z0"/>
<dbReference type="Proteomes" id="UP000235653">
    <property type="component" value="Unassembled WGS sequence"/>
</dbReference>
<gene>
    <name evidence="3" type="ORF">JP09_004650</name>
</gene>
<dbReference type="InterPro" id="IPR023293">
    <property type="entry name" value="dGTP_triP_hydro_central_sf"/>
</dbReference>
<organism evidence="3 4">
    <name type="scientific">Dehalogenimonas etheniformans</name>
    <dbReference type="NCBI Taxonomy" id="1536648"/>
    <lineage>
        <taxon>Bacteria</taxon>
        <taxon>Bacillati</taxon>
        <taxon>Chloroflexota</taxon>
        <taxon>Dehalococcoidia</taxon>
        <taxon>Dehalococcoidales</taxon>
        <taxon>Dehalococcoidaceae</taxon>
        <taxon>Dehalogenimonas</taxon>
    </lineage>
</organism>
<dbReference type="RefSeq" id="WP_102331811.1">
    <property type="nucleotide sequence ID" value="NZ_CP058566.2"/>
</dbReference>
<dbReference type="GO" id="GO:0006203">
    <property type="term" value="P:dGTP catabolic process"/>
    <property type="evidence" value="ECO:0007669"/>
    <property type="project" value="TreeGrafter"/>
</dbReference>
<dbReference type="Gene3D" id="1.10.3410.10">
    <property type="entry name" value="putative deoxyguanosinetriphosphate triphosphohydrolase like domain"/>
    <property type="match status" value="1"/>
</dbReference>
<dbReference type="InterPro" id="IPR006261">
    <property type="entry name" value="dGTPase"/>
</dbReference>
<dbReference type="PANTHER" id="PTHR11373">
    <property type="entry name" value="DEOXYNUCLEOSIDE TRIPHOSPHATE TRIPHOSPHOHYDROLASE"/>
    <property type="match status" value="1"/>
</dbReference>
<dbReference type="NCBIfam" id="TIGR01353">
    <property type="entry name" value="dGTP_triPase"/>
    <property type="match status" value="1"/>
</dbReference>
<evidence type="ECO:0000256" key="1">
    <source>
        <dbReference type="ARBA" id="ARBA00022801"/>
    </source>
</evidence>
<dbReference type="PANTHER" id="PTHR11373:SF32">
    <property type="entry name" value="DEOXYGUANOSINETRIPHOSPHATE TRIPHOSPHOHYDROLASE"/>
    <property type="match status" value="1"/>
</dbReference>
<keyword evidence="4" id="KW-1185">Reference proteome</keyword>
<dbReference type="GO" id="GO:0008832">
    <property type="term" value="F:dGTPase activity"/>
    <property type="evidence" value="ECO:0007669"/>
    <property type="project" value="TreeGrafter"/>
</dbReference>
<comment type="caution">
    <text evidence="3">The sequence shown here is derived from an EMBL/GenBank/DDBJ whole genome shotgun (WGS) entry which is preliminary data.</text>
</comment>
<dbReference type="InterPro" id="IPR027432">
    <property type="entry name" value="dGTP_triphosphohydrolase_C"/>
</dbReference>
<dbReference type="SUPFAM" id="SSF109604">
    <property type="entry name" value="HD-domain/PDEase-like"/>
    <property type="match status" value="1"/>
</dbReference>
<name>A0A2P5P7Z0_9CHLR</name>
<sequence length="460" mass="51660">MTATWKQLLCKDRPRESTNPKDHRTEFERDYDRTIFSTPVKRLQDKAQVFPLEPNDAVRTRLTHSLEVSSVSRGLGISVGQWLLKEDHVSSGMERLIEAICSTCGLIHDLGNPPFGHSGEDAIRDWFKTRFGDDKLTKFLADRNELAQDFLLFDGNAQSLRLLTKLQILADFNGLNLTFGTLSASCKYTASSNEVNKEGIDHAKSKLGFFTSETNIVQNIRERSGTGNARNPLTYLIEAADDIVYSVADIEDAVKKGIVRWSDIDDCLVSKHDANIKSAIEGMVTILKAGKDKVDDNLPGYTYASAFRTAAIQVMVSSVIKVFISRYDEIMAGDYRNELIKDCDASALVEELKSIGQKKVYCTSSNLKLELMGHHVICDLMDIFWEGARNLPLDRLPKTSSFEGKVGALFSDNYRQVFLNSVQTLPELPQNYHRLQLMTDYICGMTDTFAKRLHTELTNG</sequence>
<reference evidence="3 4" key="1">
    <citation type="journal article" date="2017" name="ISME J.">
        <title>Grape pomace compost harbors organohalide-respiring Dehalogenimonas species with novel reductive dehalogenase genes.</title>
        <authorList>
            <person name="Yang Y."/>
            <person name="Higgins S.A."/>
            <person name="Yan J."/>
            <person name="Simsir B."/>
            <person name="Chourey K."/>
            <person name="Iyer R."/>
            <person name="Hettich R.L."/>
            <person name="Baldwin B."/>
            <person name="Ogles D.M."/>
            <person name="Loffler F.E."/>
        </authorList>
    </citation>
    <scope>NUCLEOTIDE SEQUENCE [LARGE SCALE GENOMIC DNA]</scope>
    <source>
        <strain evidence="3 4">GP</strain>
    </source>
</reference>
<feature type="domain" description="HD/PDEase" evidence="2">
    <location>
        <begin position="57"/>
        <end position="255"/>
    </location>
</feature>
<keyword evidence="1" id="KW-0378">Hydrolase</keyword>
<proteinExistence type="predicted"/>
<dbReference type="SMART" id="SM00471">
    <property type="entry name" value="HDc"/>
    <property type="match status" value="1"/>
</dbReference>
<dbReference type="Gene3D" id="1.10.3550.10">
    <property type="entry name" value="eoxyguanosinetriphosphate triphosphohydrolase domain-like"/>
    <property type="match status" value="1"/>
</dbReference>
<dbReference type="EMBL" id="JQAN02000008">
    <property type="protein sequence ID" value="PPD58399.1"/>
    <property type="molecule type" value="Genomic_DNA"/>
</dbReference>
<dbReference type="InterPro" id="IPR050135">
    <property type="entry name" value="dGTPase-like"/>
</dbReference>
<dbReference type="OrthoDB" id="9803619at2"/>
<dbReference type="InterPro" id="IPR006674">
    <property type="entry name" value="HD_domain"/>
</dbReference>